<dbReference type="AlphaFoldDB" id="A0A3P1Z0V4"/>
<evidence type="ECO:0000259" key="1">
    <source>
        <dbReference type="Pfam" id="PF19694"/>
    </source>
</evidence>
<feature type="domain" description="DUF6194" evidence="1">
    <location>
        <begin position="1"/>
        <end position="148"/>
    </location>
</feature>
<dbReference type="EMBL" id="RQYN01000011">
    <property type="protein sequence ID" value="RRD76961.1"/>
    <property type="molecule type" value="Genomic_DNA"/>
</dbReference>
<dbReference type="Proteomes" id="UP000279860">
    <property type="component" value="Unassembled WGS sequence"/>
</dbReference>
<comment type="caution">
    <text evidence="2">The sequence shown here is derived from an EMBL/GenBank/DDBJ whole genome shotgun (WGS) entry which is preliminary data.</text>
</comment>
<evidence type="ECO:0000313" key="3">
    <source>
        <dbReference type="Proteomes" id="UP000279860"/>
    </source>
</evidence>
<name>A0A3P1Z0V4_TANFO</name>
<evidence type="ECO:0000313" key="2">
    <source>
        <dbReference type="EMBL" id="RRD76961.1"/>
    </source>
</evidence>
<dbReference type="Pfam" id="PF19694">
    <property type="entry name" value="DUF6194"/>
    <property type="match status" value="1"/>
</dbReference>
<dbReference type="InterPro" id="IPR045676">
    <property type="entry name" value="DUF6194"/>
</dbReference>
<sequence>MKLDEIIKYCQDNLEGIIVVDSWGERGIFYNPDNKLKRGIYMLTIKEKDGDNDAGSNLNREGVFRLNIGLRRSTFIHLFGKVPKRPAKGCTVTMEYDFAEIDKIIPHPIYAWMSWICCLNPGAKTFEQLKPFIQEAYEYAKEKYAKKKV</sequence>
<proteinExistence type="predicted"/>
<dbReference type="RefSeq" id="WP_124789600.1">
    <property type="nucleotide sequence ID" value="NZ_RQYN01000011.1"/>
</dbReference>
<protein>
    <recommendedName>
        <fullName evidence="1">DUF6194 domain-containing protein</fullName>
    </recommendedName>
</protein>
<gene>
    <name evidence="2" type="ORF">EII41_04525</name>
</gene>
<reference evidence="2 3" key="1">
    <citation type="submission" date="2018-11" db="EMBL/GenBank/DDBJ databases">
        <title>Genomes From Bacteria Associated with the Canine Oral Cavity: a Test Case for Automated Genome-Based Taxonomic Assignment.</title>
        <authorList>
            <person name="Coil D.A."/>
            <person name="Jospin G."/>
            <person name="Darling A.E."/>
            <person name="Wallis C."/>
            <person name="Davis I.J."/>
            <person name="Harris S."/>
            <person name="Eisen J.A."/>
            <person name="Holcombe L.J."/>
            <person name="O'Flynn C."/>
        </authorList>
    </citation>
    <scope>NUCLEOTIDE SEQUENCE [LARGE SCALE GENOMIC DNA]</scope>
    <source>
        <strain evidence="2 3">OH1426_COT-023</strain>
    </source>
</reference>
<organism evidence="2 3">
    <name type="scientific">Tannerella forsythia</name>
    <name type="common">Bacteroides forsythus</name>
    <dbReference type="NCBI Taxonomy" id="28112"/>
    <lineage>
        <taxon>Bacteria</taxon>
        <taxon>Pseudomonadati</taxon>
        <taxon>Bacteroidota</taxon>
        <taxon>Bacteroidia</taxon>
        <taxon>Bacteroidales</taxon>
        <taxon>Tannerellaceae</taxon>
        <taxon>Tannerella</taxon>
    </lineage>
</organism>
<accession>A0A3P1Z0V4</accession>